<dbReference type="InterPro" id="IPR051412">
    <property type="entry name" value="Formin_Homology_Diaphanous_sf"/>
</dbReference>
<protein>
    <submittedName>
        <fullName evidence="1">Protein diaphanous homolog 1</fullName>
    </submittedName>
</protein>
<keyword evidence="2" id="KW-1185">Reference proteome</keyword>
<accession>A0AA35KLE9</accession>
<dbReference type="PANTHER" id="PTHR45691:SF4">
    <property type="entry name" value="PROTEIN DIAPHANOUS HOMOLOG 1"/>
    <property type="match status" value="1"/>
</dbReference>
<dbReference type="EMBL" id="OX395132">
    <property type="protein sequence ID" value="CAI5780350.1"/>
    <property type="molecule type" value="Genomic_DNA"/>
</dbReference>
<dbReference type="AlphaFoldDB" id="A0AA35KLE9"/>
<reference evidence="1" key="1">
    <citation type="submission" date="2022-12" db="EMBL/GenBank/DDBJ databases">
        <authorList>
            <person name="Alioto T."/>
            <person name="Alioto T."/>
            <person name="Gomez Garrido J."/>
        </authorList>
    </citation>
    <scope>NUCLEOTIDE SEQUENCE</scope>
</reference>
<gene>
    <name evidence="1" type="ORF">PODLI_1B038622</name>
</gene>
<dbReference type="InterPro" id="IPR011989">
    <property type="entry name" value="ARM-like"/>
</dbReference>
<dbReference type="InterPro" id="IPR016024">
    <property type="entry name" value="ARM-type_fold"/>
</dbReference>
<dbReference type="GO" id="GO:0005884">
    <property type="term" value="C:actin filament"/>
    <property type="evidence" value="ECO:0007669"/>
    <property type="project" value="TreeGrafter"/>
</dbReference>
<evidence type="ECO:0000313" key="1">
    <source>
        <dbReference type="EMBL" id="CAI5780350.1"/>
    </source>
</evidence>
<dbReference type="Proteomes" id="UP001178461">
    <property type="component" value="Chromosome 7"/>
</dbReference>
<sequence length="116" mass="13019">MILEGCWIETKRFFSCNALRDMKKGLQLSKSLMFGIKTMLETEEGILLLARAVDPKVPSMMIDAITLLSALCILPQPVDMHEHVLVALTQRAEMDEVERFKPILDGLKSDTSVALK</sequence>
<organism evidence="1 2">
    <name type="scientific">Podarcis lilfordi</name>
    <name type="common">Lilford's wall lizard</name>
    <dbReference type="NCBI Taxonomy" id="74358"/>
    <lineage>
        <taxon>Eukaryota</taxon>
        <taxon>Metazoa</taxon>
        <taxon>Chordata</taxon>
        <taxon>Craniata</taxon>
        <taxon>Vertebrata</taxon>
        <taxon>Euteleostomi</taxon>
        <taxon>Lepidosauria</taxon>
        <taxon>Squamata</taxon>
        <taxon>Bifurcata</taxon>
        <taxon>Unidentata</taxon>
        <taxon>Episquamata</taxon>
        <taxon>Laterata</taxon>
        <taxon>Lacertibaenia</taxon>
        <taxon>Lacertidae</taxon>
        <taxon>Podarcis</taxon>
    </lineage>
</organism>
<dbReference type="PANTHER" id="PTHR45691">
    <property type="entry name" value="PROTEIN DIAPHANOUS"/>
    <property type="match status" value="1"/>
</dbReference>
<evidence type="ECO:0000313" key="2">
    <source>
        <dbReference type="Proteomes" id="UP001178461"/>
    </source>
</evidence>
<dbReference type="Gene3D" id="1.25.10.10">
    <property type="entry name" value="Leucine-rich Repeat Variant"/>
    <property type="match status" value="1"/>
</dbReference>
<proteinExistence type="predicted"/>
<dbReference type="GO" id="GO:0030041">
    <property type="term" value="P:actin filament polymerization"/>
    <property type="evidence" value="ECO:0007669"/>
    <property type="project" value="TreeGrafter"/>
</dbReference>
<dbReference type="SUPFAM" id="SSF48371">
    <property type="entry name" value="ARM repeat"/>
    <property type="match status" value="1"/>
</dbReference>
<name>A0AA35KLE9_9SAUR</name>